<evidence type="ECO:0000259" key="2">
    <source>
        <dbReference type="PROSITE" id="PS50975"/>
    </source>
</evidence>
<proteinExistence type="predicted"/>
<organism evidence="3 4">
    <name type="scientific">Floridaenema aerugineum BLCC-F46</name>
    <dbReference type="NCBI Taxonomy" id="3153654"/>
    <lineage>
        <taxon>Bacteria</taxon>
        <taxon>Bacillati</taxon>
        <taxon>Cyanobacteriota</taxon>
        <taxon>Cyanophyceae</taxon>
        <taxon>Oscillatoriophycideae</taxon>
        <taxon>Aerosakkonematales</taxon>
        <taxon>Aerosakkonemataceae</taxon>
        <taxon>Floridanema</taxon>
        <taxon>Floridanema aerugineum</taxon>
    </lineage>
</organism>
<dbReference type="PANTHER" id="PTHR48066:SF1">
    <property type="entry name" value="CARNOSINE SYNTHASE 1"/>
    <property type="match status" value="1"/>
</dbReference>
<keyword evidence="1" id="KW-0067">ATP-binding</keyword>
<keyword evidence="1" id="KW-0547">Nucleotide-binding</keyword>
<gene>
    <name evidence="3" type="ORF">ACE1CC_27265</name>
</gene>
<dbReference type="InterPro" id="IPR031046">
    <property type="entry name" value="CARNS1"/>
</dbReference>
<evidence type="ECO:0000256" key="1">
    <source>
        <dbReference type="PROSITE-ProRule" id="PRU00409"/>
    </source>
</evidence>
<accession>A0ABV4XCP9</accession>
<dbReference type="RefSeq" id="WP_413273577.1">
    <property type="nucleotide sequence ID" value="NZ_JBHFNQ010000206.1"/>
</dbReference>
<dbReference type="Gene3D" id="3.40.50.20">
    <property type="match status" value="1"/>
</dbReference>
<dbReference type="InterPro" id="IPR011761">
    <property type="entry name" value="ATP-grasp"/>
</dbReference>
<reference evidence="3 4" key="1">
    <citation type="submission" date="2024-09" db="EMBL/GenBank/DDBJ databases">
        <title>Floridaenema gen nov. (Aerosakkonemataceae, Aerosakkonematales ord. nov., Cyanobacteria) from benthic tropical and subtropical fresh waters, with the description of four new species.</title>
        <authorList>
            <person name="Moretto J.A."/>
            <person name="Berthold D.E."/>
            <person name="Lefler F.W."/>
            <person name="Huang I.-S."/>
            <person name="Laughinghouse H. IV."/>
        </authorList>
    </citation>
    <scope>NUCLEOTIDE SEQUENCE [LARGE SCALE GENOMIC DNA]</scope>
    <source>
        <strain evidence="3 4">BLCC-F46</strain>
    </source>
</reference>
<protein>
    <submittedName>
        <fullName evidence="3">ATP-grasp domain-containing protein</fullName>
    </submittedName>
</protein>
<dbReference type="SUPFAM" id="SSF56059">
    <property type="entry name" value="Glutathione synthetase ATP-binding domain-like"/>
    <property type="match status" value="2"/>
</dbReference>
<dbReference type="EMBL" id="JBHFNQ010000206">
    <property type="protein sequence ID" value="MFB2880565.1"/>
    <property type="molecule type" value="Genomic_DNA"/>
</dbReference>
<comment type="caution">
    <text evidence="3">The sequence shown here is derived from an EMBL/GenBank/DDBJ whole genome shotgun (WGS) entry which is preliminary data.</text>
</comment>
<dbReference type="Gene3D" id="3.30.470.20">
    <property type="entry name" value="ATP-grasp fold, B domain"/>
    <property type="match status" value="1"/>
</dbReference>
<sequence>MLEILNSALQVYKLKPIKEYQTEQESDERKPCIVFFSEEDRVSLLWATSKILPECAFIVTEPTWVRVEQEGNKSVLYLLEGIGMNEFGQCFHTKFTTPKKITFICNFYTEESYKFDAPILQERAKKFQFYETLADCPMSSGIELEEYTDDKLHTRLLAAARDVNVPQTMAFGFSLERYSHHPINSKVKLIPLSKNISDDEIRDYLTAFPPYRFVIKPSNLMGSMLCTIESKDNLDRAVENFKKCLDSLQDNDCLLVDEFIDSSINDNCNLGARLRVLVTRRPNNIVETSGIICNLGYLDKPISGATSKSFSIDYLCNVLQLTNDQKNQLLDKIKRLGEAVLKSIIDYETQHLTHVPPNKQTDFIGLDVFVKQHGGQLEPFLIEVNSHNCEGNLQVYEVQHSPNRTDILDKWVETMLYRSYHYMLKGKNILIIGGGDYSKRSDFEFAQQVGLNIILIDGNPNHFAVSYSSQFFNIDINFSTKDLKNALAIVEVVRKHGIPVDGVITFCEAYVPLSTLVASFLEKPANDYLSASIAQSKFLTYKQSLSYNQDNLAYEDLVKSDFVEVFALKDVTDIPPHYYPLVIQSDSGACASGVKVIQTEEELRAKFEDYKTSLQTLTPQGDSVGVNSEIIVTPYFEGSQHDITLIISDGELLAGYVTDKGLNTPDISRETTAIMPSSVDKELQENLVQSAWNACHKINLKDGVFQVEAIHTLLGVKILKIHPHISASDVDEWLFNVWDVNLILYKYLIAFGIKPFINKSSLPRL</sequence>
<dbReference type="Pfam" id="PF13535">
    <property type="entry name" value="ATP-grasp_4"/>
    <property type="match status" value="1"/>
</dbReference>
<dbReference type="PANTHER" id="PTHR48066">
    <property type="entry name" value="CARNOSINE SYNTHASE 1"/>
    <property type="match status" value="1"/>
</dbReference>
<name>A0ABV4XCP9_9CYAN</name>
<keyword evidence="4" id="KW-1185">Reference proteome</keyword>
<feature type="domain" description="ATP-grasp" evidence="2">
    <location>
        <begin position="549"/>
        <end position="751"/>
    </location>
</feature>
<evidence type="ECO:0000313" key="4">
    <source>
        <dbReference type="Proteomes" id="UP001576774"/>
    </source>
</evidence>
<dbReference type="Proteomes" id="UP001576774">
    <property type="component" value="Unassembled WGS sequence"/>
</dbReference>
<dbReference type="PROSITE" id="PS50975">
    <property type="entry name" value="ATP_GRASP"/>
    <property type="match status" value="1"/>
</dbReference>
<evidence type="ECO:0000313" key="3">
    <source>
        <dbReference type="EMBL" id="MFB2880565.1"/>
    </source>
</evidence>